<dbReference type="Proteomes" id="UP000292781">
    <property type="component" value="Unassembled WGS sequence"/>
</dbReference>
<dbReference type="PANTHER" id="PTHR43685:SF2">
    <property type="entry name" value="GLYCOSYLTRANSFERASE 2-LIKE DOMAIN-CONTAINING PROTEIN"/>
    <property type="match status" value="1"/>
</dbReference>
<protein>
    <submittedName>
        <fullName evidence="2">Glycosyltransferase family 2 protein</fullName>
    </submittedName>
</protein>
<gene>
    <name evidence="2" type="ORF">EYW49_10015</name>
</gene>
<keyword evidence="3" id="KW-1185">Reference proteome</keyword>
<sequence length="289" mass="32481">MTEATRPDAATSEPPAAPAVSIGMPVYNGGPHLEQALRSILAQDFPDFELIVSDNASTDGTEALCRAFAAADPRIRYFRQDANIGALPNFLFVWEKARAPLFRWAAHDDWLDADWLGTMVRHVRRTGAIAFGHLQMVTWDGAPMKHHANGHPIRFTGPVWWRRFVYATEPGYLGKANPIYGLFPREALRAEALHAFMTFGAPGDVMMLHECLATRAIDCAGPSRLYKRDRPPVPRSATPPVRTTLAEATMYEQFAGAGSRLERLAFRLAWPITALRFAWTRRLKRRRRT</sequence>
<dbReference type="AlphaFoldDB" id="A0A4Q9VQY9"/>
<dbReference type="PANTHER" id="PTHR43685">
    <property type="entry name" value="GLYCOSYLTRANSFERASE"/>
    <property type="match status" value="1"/>
</dbReference>
<dbReference type="CDD" id="cd00761">
    <property type="entry name" value="Glyco_tranf_GTA_type"/>
    <property type="match status" value="1"/>
</dbReference>
<dbReference type="GO" id="GO:0016740">
    <property type="term" value="F:transferase activity"/>
    <property type="evidence" value="ECO:0007669"/>
    <property type="project" value="UniProtKB-KW"/>
</dbReference>
<comment type="caution">
    <text evidence="2">The sequence shown here is derived from an EMBL/GenBank/DDBJ whole genome shotgun (WGS) entry which is preliminary data.</text>
</comment>
<dbReference type="Pfam" id="PF00535">
    <property type="entry name" value="Glycos_transf_2"/>
    <property type="match status" value="1"/>
</dbReference>
<dbReference type="InterPro" id="IPR050834">
    <property type="entry name" value="Glycosyltransf_2"/>
</dbReference>
<accession>A0A4Q9VQY9</accession>
<dbReference type="InterPro" id="IPR029044">
    <property type="entry name" value="Nucleotide-diphossugar_trans"/>
</dbReference>
<dbReference type="SUPFAM" id="SSF53448">
    <property type="entry name" value="Nucleotide-diphospho-sugar transferases"/>
    <property type="match status" value="1"/>
</dbReference>
<dbReference type="OrthoDB" id="9816424at2"/>
<dbReference type="EMBL" id="SJFN01000012">
    <property type="protein sequence ID" value="TBW38269.1"/>
    <property type="molecule type" value="Genomic_DNA"/>
</dbReference>
<reference evidence="2 3" key="1">
    <citation type="submission" date="2019-02" db="EMBL/GenBank/DDBJ databases">
        <title>Siculibacillus lacustris gen. nov., sp. nov., a new rosette-forming bacterium isolated from a freshwater crater lake (Lake St. Ana, Romania).</title>
        <authorList>
            <person name="Felfoldi T."/>
            <person name="Marton Z."/>
            <person name="Szabo A."/>
            <person name="Mentes A."/>
            <person name="Boka K."/>
            <person name="Marialigeti K."/>
            <person name="Mathe I."/>
            <person name="Koncz M."/>
            <person name="Schumann P."/>
            <person name="Toth E."/>
        </authorList>
    </citation>
    <scope>NUCLEOTIDE SEQUENCE [LARGE SCALE GENOMIC DNA]</scope>
    <source>
        <strain evidence="2 3">SA-279</strain>
    </source>
</reference>
<name>A0A4Q9VQY9_9HYPH</name>
<dbReference type="InterPro" id="IPR001173">
    <property type="entry name" value="Glyco_trans_2-like"/>
</dbReference>
<dbReference type="Gene3D" id="3.90.550.10">
    <property type="entry name" value="Spore Coat Polysaccharide Biosynthesis Protein SpsA, Chain A"/>
    <property type="match status" value="1"/>
</dbReference>
<organism evidence="2 3">
    <name type="scientific">Siculibacillus lacustris</name>
    <dbReference type="NCBI Taxonomy" id="1549641"/>
    <lineage>
        <taxon>Bacteria</taxon>
        <taxon>Pseudomonadati</taxon>
        <taxon>Pseudomonadota</taxon>
        <taxon>Alphaproteobacteria</taxon>
        <taxon>Hyphomicrobiales</taxon>
        <taxon>Ancalomicrobiaceae</taxon>
        <taxon>Siculibacillus</taxon>
    </lineage>
</organism>
<evidence type="ECO:0000313" key="3">
    <source>
        <dbReference type="Proteomes" id="UP000292781"/>
    </source>
</evidence>
<evidence type="ECO:0000313" key="2">
    <source>
        <dbReference type="EMBL" id="TBW38269.1"/>
    </source>
</evidence>
<feature type="domain" description="Glycosyltransferase 2-like" evidence="1">
    <location>
        <begin position="21"/>
        <end position="160"/>
    </location>
</feature>
<keyword evidence="2" id="KW-0808">Transferase</keyword>
<proteinExistence type="predicted"/>
<dbReference type="RefSeq" id="WP_131309090.1">
    <property type="nucleotide sequence ID" value="NZ_SJFN01000012.1"/>
</dbReference>
<evidence type="ECO:0000259" key="1">
    <source>
        <dbReference type="Pfam" id="PF00535"/>
    </source>
</evidence>